<comment type="caution">
    <text evidence="1">The sequence shown here is derived from an EMBL/GenBank/DDBJ whole genome shotgun (WGS) entry which is preliminary data.</text>
</comment>
<evidence type="ECO:0000313" key="1">
    <source>
        <dbReference type="EMBL" id="TXB95832.1"/>
    </source>
</evidence>
<gene>
    <name evidence="1" type="ORF">FocTR4_00016746</name>
</gene>
<proteinExistence type="predicted"/>
<name>A0A5C6SB88_FUSOC</name>
<accession>A0A5C6SB88</accession>
<reference evidence="1 2" key="1">
    <citation type="submission" date="2019-07" db="EMBL/GenBank/DDBJ databases">
        <title>The First High-Quality Draft Genome Sequence of the Causal Agent of the Current Panama Disease Epidemic.</title>
        <authorList>
            <person name="Warmington R.J."/>
            <person name="Kay W."/>
            <person name="Jeffries A."/>
            <person name="Bebber D."/>
            <person name="Moore K."/>
            <person name="Studholme D.J."/>
        </authorList>
    </citation>
    <scope>NUCLEOTIDE SEQUENCE [LARGE SCALE GENOMIC DNA]</scope>
    <source>
        <strain evidence="1 2">TR4</strain>
    </source>
</reference>
<dbReference type="Proteomes" id="UP000321331">
    <property type="component" value="Unassembled WGS sequence"/>
</dbReference>
<evidence type="ECO:0000313" key="2">
    <source>
        <dbReference type="Proteomes" id="UP000321331"/>
    </source>
</evidence>
<sequence length="96" mass="10573">MTKHCNSELFDVRDTIIAPSLAPPDCLVPFPTRTSVGTTGRNCEDGVLTCVDHQGFPPLRRLDRDTPEYMHTIYPIARWSLSDVLVASPGLKYAGA</sequence>
<dbReference type="AlphaFoldDB" id="A0A5C6SB88"/>
<organism evidence="1 2">
    <name type="scientific">Fusarium oxysporum f. sp. cubense</name>
    <dbReference type="NCBI Taxonomy" id="61366"/>
    <lineage>
        <taxon>Eukaryota</taxon>
        <taxon>Fungi</taxon>
        <taxon>Dikarya</taxon>
        <taxon>Ascomycota</taxon>
        <taxon>Pezizomycotina</taxon>
        <taxon>Sordariomycetes</taxon>
        <taxon>Hypocreomycetidae</taxon>
        <taxon>Hypocreales</taxon>
        <taxon>Nectriaceae</taxon>
        <taxon>Fusarium</taxon>
        <taxon>Fusarium oxysporum species complex</taxon>
    </lineage>
</organism>
<dbReference type="EMBL" id="VMNF01000015">
    <property type="protein sequence ID" value="TXB95832.1"/>
    <property type="molecule type" value="Genomic_DNA"/>
</dbReference>
<protein>
    <submittedName>
        <fullName evidence="1">Uncharacterized protein</fullName>
    </submittedName>
</protein>